<dbReference type="PANTHER" id="PTHR12504:SF0">
    <property type="entry name" value="MITOCHONDRIAL IMPORT RECEPTOR SUBUNIT TOM22 HOMOLOG"/>
    <property type="match status" value="1"/>
</dbReference>
<dbReference type="GO" id="GO:0005741">
    <property type="term" value="C:mitochondrial outer membrane"/>
    <property type="evidence" value="ECO:0007669"/>
    <property type="project" value="UniProtKB-SubCell"/>
</dbReference>
<dbReference type="CDD" id="cd22884">
    <property type="entry name" value="TOM22"/>
    <property type="match status" value="1"/>
</dbReference>
<evidence type="ECO:0000256" key="4">
    <source>
        <dbReference type="ARBA" id="ARBA00022448"/>
    </source>
</evidence>
<keyword evidence="15" id="KW-1185">Reference proteome</keyword>
<dbReference type="InterPro" id="IPR005683">
    <property type="entry name" value="Tom22"/>
</dbReference>
<evidence type="ECO:0000256" key="10">
    <source>
        <dbReference type="ARBA" id="ARBA00023128"/>
    </source>
</evidence>
<evidence type="ECO:0000256" key="7">
    <source>
        <dbReference type="ARBA" id="ARBA00022927"/>
    </source>
</evidence>
<dbReference type="Pfam" id="PF04281">
    <property type="entry name" value="Tom22"/>
    <property type="match status" value="1"/>
</dbReference>
<evidence type="ECO:0000256" key="2">
    <source>
        <dbReference type="ARBA" id="ARBA00009874"/>
    </source>
</evidence>
<evidence type="ECO:0000256" key="11">
    <source>
        <dbReference type="ARBA" id="ARBA00023136"/>
    </source>
</evidence>
<protein>
    <recommendedName>
        <fullName evidence="3">Mitochondrial import receptor subunit TOM22 homolog</fullName>
    </recommendedName>
</protein>
<evidence type="ECO:0000313" key="15">
    <source>
        <dbReference type="Proteomes" id="UP000186922"/>
    </source>
</evidence>
<evidence type="ECO:0000256" key="3">
    <source>
        <dbReference type="ARBA" id="ARBA00016229"/>
    </source>
</evidence>
<accession>A0A1D1VT47</accession>
<keyword evidence="6" id="KW-1000">Mitochondrion outer membrane</keyword>
<evidence type="ECO:0000256" key="9">
    <source>
        <dbReference type="ARBA" id="ARBA00023010"/>
    </source>
</evidence>
<keyword evidence="4" id="KW-0813">Transport</keyword>
<keyword evidence="11" id="KW-0472">Membrane</keyword>
<evidence type="ECO:0000313" key="14">
    <source>
        <dbReference type="EMBL" id="GAV02134.1"/>
    </source>
</evidence>
<keyword evidence="7" id="KW-0653">Protein transport</keyword>
<dbReference type="PANTHER" id="PTHR12504">
    <property type="entry name" value="MITOCHONDRIAL IMPORT RECEPTOR SUBUNIT TOM22"/>
    <property type="match status" value="1"/>
</dbReference>
<keyword evidence="5" id="KW-0812">Transmembrane</keyword>
<name>A0A1D1VT47_RAMVA</name>
<organism evidence="14 15">
    <name type="scientific">Ramazzottius varieornatus</name>
    <name type="common">Water bear</name>
    <name type="synonym">Tardigrade</name>
    <dbReference type="NCBI Taxonomy" id="947166"/>
    <lineage>
        <taxon>Eukaryota</taxon>
        <taxon>Metazoa</taxon>
        <taxon>Ecdysozoa</taxon>
        <taxon>Tardigrada</taxon>
        <taxon>Eutardigrada</taxon>
        <taxon>Parachela</taxon>
        <taxon>Hypsibioidea</taxon>
        <taxon>Ramazzottiidae</taxon>
        <taxon>Ramazzottius</taxon>
    </lineage>
</organism>
<dbReference type="OrthoDB" id="10016939at2759"/>
<evidence type="ECO:0000256" key="1">
    <source>
        <dbReference type="ARBA" id="ARBA00004572"/>
    </source>
</evidence>
<keyword evidence="9" id="KW-0811">Translocation</keyword>
<comment type="subcellular location">
    <subcellularLocation>
        <location evidence="1">Mitochondrion outer membrane</location>
        <topology evidence="1">Single-pass membrane protein</topology>
    </subcellularLocation>
</comment>
<evidence type="ECO:0000256" key="8">
    <source>
        <dbReference type="ARBA" id="ARBA00022989"/>
    </source>
</evidence>
<feature type="region of interest" description="Disordered" evidence="13">
    <location>
        <begin position="102"/>
        <end position="126"/>
    </location>
</feature>
<dbReference type="STRING" id="947166.A0A1D1VT47"/>
<comment type="similarity">
    <text evidence="2">Belongs to the Tom22 family.</text>
</comment>
<proteinExistence type="inferred from homology"/>
<comment type="caution">
    <text evidence="14">The sequence shown here is derived from an EMBL/GenBank/DDBJ whole genome shotgun (WGS) entry which is preliminary data.</text>
</comment>
<keyword evidence="8" id="KW-1133">Transmembrane helix</keyword>
<keyword evidence="10" id="KW-0496">Mitochondrion</keyword>
<keyword evidence="12" id="KW-0675">Receptor</keyword>
<evidence type="ECO:0000256" key="6">
    <source>
        <dbReference type="ARBA" id="ARBA00022787"/>
    </source>
</evidence>
<reference evidence="14 15" key="1">
    <citation type="journal article" date="2016" name="Nat. Commun.">
        <title>Extremotolerant tardigrade genome and improved radiotolerance of human cultured cells by tardigrade-unique protein.</title>
        <authorList>
            <person name="Hashimoto T."/>
            <person name="Horikawa D.D."/>
            <person name="Saito Y."/>
            <person name="Kuwahara H."/>
            <person name="Kozuka-Hata H."/>
            <person name="Shin-I T."/>
            <person name="Minakuchi Y."/>
            <person name="Ohishi K."/>
            <person name="Motoyama A."/>
            <person name="Aizu T."/>
            <person name="Enomoto A."/>
            <person name="Kondo K."/>
            <person name="Tanaka S."/>
            <person name="Hara Y."/>
            <person name="Koshikawa S."/>
            <person name="Sagara H."/>
            <person name="Miura T."/>
            <person name="Yokobori S."/>
            <person name="Miyagawa K."/>
            <person name="Suzuki Y."/>
            <person name="Kubo T."/>
            <person name="Oyama M."/>
            <person name="Kohara Y."/>
            <person name="Fujiyama A."/>
            <person name="Arakawa K."/>
            <person name="Katayama T."/>
            <person name="Toyoda A."/>
            <person name="Kunieda T."/>
        </authorList>
    </citation>
    <scope>NUCLEOTIDE SEQUENCE [LARGE SCALE GENOMIC DNA]</scope>
    <source>
        <strain evidence="14 15">YOKOZUNA-1</strain>
    </source>
</reference>
<dbReference type="AlphaFoldDB" id="A0A1D1VT47"/>
<evidence type="ECO:0000256" key="12">
    <source>
        <dbReference type="ARBA" id="ARBA00023170"/>
    </source>
</evidence>
<gene>
    <name evidence="14" type="primary">RvY_12736-1</name>
    <name evidence="14" type="synonym">RvY_12736.1</name>
    <name evidence="14" type="ORF">RvY_12736</name>
</gene>
<evidence type="ECO:0000256" key="5">
    <source>
        <dbReference type="ARBA" id="ARBA00022692"/>
    </source>
</evidence>
<dbReference type="Proteomes" id="UP000186922">
    <property type="component" value="Unassembled WGS sequence"/>
</dbReference>
<sequence length="126" mass="13869">MANLGGGDQLMLDLDDDFEEETFAERLMGLTEMFPEPVRDTSAKLWELSKWSTSNLYHYAREIMWVIASSAVILALPVALEVESLQIQEAQIQQQRNILLGPKPGFSAGMGSPGSSLPMPPPPPPK</sequence>
<evidence type="ECO:0000256" key="13">
    <source>
        <dbReference type="SAM" id="MobiDB-lite"/>
    </source>
</evidence>
<dbReference type="EMBL" id="BDGG01000008">
    <property type="protein sequence ID" value="GAV02134.1"/>
    <property type="molecule type" value="Genomic_DNA"/>
</dbReference>
<dbReference type="GO" id="GO:0006886">
    <property type="term" value="P:intracellular protein transport"/>
    <property type="evidence" value="ECO:0007669"/>
    <property type="project" value="InterPro"/>
</dbReference>